<protein>
    <submittedName>
        <fullName evidence="2">Uncharacterized protein</fullName>
    </submittedName>
</protein>
<evidence type="ECO:0000313" key="2">
    <source>
        <dbReference type="EMBL" id="AWX45086.1"/>
    </source>
</evidence>
<organism evidence="2 3">
    <name type="scientific">Flagellimonas maritima</name>
    <dbReference type="NCBI Taxonomy" id="1383885"/>
    <lineage>
        <taxon>Bacteria</taxon>
        <taxon>Pseudomonadati</taxon>
        <taxon>Bacteroidota</taxon>
        <taxon>Flavobacteriia</taxon>
        <taxon>Flavobacteriales</taxon>
        <taxon>Flavobacteriaceae</taxon>
        <taxon>Flagellimonas</taxon>
    </lineage>
</organism>
<proteinExistence type="predicted"/>
<reference evidence="2 3" key="1">
    <citation type="submission" date="2018-06" db="EMBL/GenBank/DDBJ databases">
        <title>Spongiibacterium sp. HME9304 Genome sequencing and assembly.</title>
        <authorList>
            <person name="Kang H."/>
            <person name="Kim H."/>
            <person name="Joh K."/>
        </authorList>
    </citation>
    <scope>NUCLEOTIDE SEQUENCE [LARGE SCALE GENOMIC DNA]</scope>
    <source>
        <strain evidence="2 3">HME9304</strain>
    </source>
</reference>
<dbReference type="Proteomes" id="UP000248536">
    <property type="component" value="Chromosome"/>
</dbReference>
<name>A0A2Z4LTF6_9FLAO</name>
<sequence length="265" mass="31302">MSIALSTLVLFFLLIPGILFRRFYYTEEFSREYFKETFFAIFIATILPSLFFQFLWYFSARLIGFHVDLYTLGDIVSSNPSEESFQNLENSSVRVLIYNVSMFLVASFSGYLIKRLVRSKRWDRRFKFFRFQNSWHYILKGEFFDFPRAEIILEEDSVEDIEFVFIDAILELNGNSYLYDGILVDYELSSDGGLETISITNAQRRKLLNDSEISKNGKKKDNSSKYYPITGHILVLKYAELKNLNFTYYTLDFDKNEELIPRSVK</sequence>
<accession>A0A2Z4LTF6</accession>
<gene>
    <name evidence="2" type="ORF">HME9304_02095</name>
</gene>
<feature type="transmembrane region" description="Helical" evidence="1">
    <location>
        <begin position="37"/>
        <end position="58"/>
    </location>
</feature>
<feature type="transmembrane region" description="Helical" evidence="1">
    <location>
        <begin position="6"/>
        <end position="25"/>
    </location>
</feature>
<dbReference type="OrthoDB" id="674965at2"/>
<dbReference type="RefSeq" id="WP_123877439.1">
    <property type="nucleotide sequence ID" value="NZ_CP030104.1"/>
</dbReference>
<evidence type="ECO:0000313" key="3">
    <source>
        <dbReference type="Proteomes" id="UP000248536"/>
    </source>
</evidence>
<keyword evidence="1" id="KW-1133">Transmembrane helix</keyword>
<dbReference type="AlphaFoldDB" id="A0A2Z4LTF6"/>
<keyword evidence="1" id="KW-0812">Transmembrane</keyword>
<keyword evidence="3" id="KW-1185">Reference proteome</keyword>
<keyword evidence="1" id="KW-0472">Membrane</keyword>
<feature type="transmembrane region" description="Helical" evidence="1">
    <location>
        <begin position="95"/>
        <end position="117"/>
    </location>
</feature>
<dbReference type="KEGG" id="spon:HME9304_02095"/>
<evidence type="ECO:0000256" key="1">
    <source>
        <dbReference type="SAM" id="Phobius"/>
    </source>
</evidence>
<dbReference type="EMBL" id="CP030104">
    <property type="protein sequence ID" value="AWX45086.1"/>
    <property type="molecule type" value="Genomic_DNA"/>
</dbReference>